<protein>
    <submittedName>
        <fullName evidence="2">Uncharacterized protein</fullName>
    </submittedName>
</protein>
<evidence type="ECO:0000256" key="1">
    <source>
        <dbReference type="SAM" id="Phobius"/>
    </source>
</evidence>
<gene>
    <name evidence="2" type="ORF">SDC9_152420</name>
</gene>
<keyword evidence="1" id="KW-1133">Transmembrane helix</keyword>
<name>A0A645EUN9_9ZZZZ</name>
<comment type="caution">
    <text evidence="2">The sequence shown here is derived from an EMBL/GenBank/DDBJ whole genome shotgun (WGS) entry which is preliminary data.</text>
</comment>
<evidence type="ECO:0000313" key="2">
    <source>
        <dbReference type="EMBL" id="MPN05170.1"/>
    </source>
</evidence>
<dbReference type="AlphaFoldDB" id="A0A645EUN9"/>
<proteinExistence type="predicted"/>
<reference evidence="2" key="1">
    <citation type="submission" date="2019-08" db="EMBL/GenBank/DDBJ databases">
        <authorList>
            <person name="Kucharzyk K."/>
            <person name="Murdoch R.W."/>
            <person name="Higgins S."/>
            <person name="Loffler F."/>
        </authorList>
    </citation>
    <scope>NUCLEOTIDE SEQUENCE</scope>
</reference>
<keyword evidence="1" id="KW-0472">Membrane</keyword>
<accession>A0A645EUN9</accession>
<feature type="transmembrane region" description="Helical" evidence="1">
    <location>
        <begin position="69"/>
        <end position="92"/>
    </location>
</feature>
<feature type="transmembrane region" description="Helical" evidence="1">
    <location>
        <begin position="21"/>
        <end position="49"/>
    </location>
</feature>
<organism evidence="2">
    <name type="scientific">bioreactor metagenome</name>
    <dbReference type="NCBI Taxonomy" id="1076179"/>
    <lineage>
        <taxon>unclassified sequences</taxon>
        <taxon>metagenomes</taxon>
        <taxon>ecological metagenomes</taxon>
    </lineage>
</organism>
<sequence length="110" mass="12006">MALARLTRVLTKNRGEDIVEVFGVVALVLSLLELTVELRVIAVLPELIVLRASLLIAQHFPGFSDLFKAGFSIGFFTDIGMIFASQSAVSGLDSLEIVRRFHAHDGVIIL</sequence>
<keyword evidence="1" id="KW-0812">Transmembrane</keyword>
<dbReference type="EMBL" id="VSSQ01051083">
    <property type="protein sequence ID" value="MPN05170.1"/>
    <property type="molecule type" value="Genomic_DNA"/>
</dbReference>